<dbReference type="Gene3D" id="1.20.120.620">
    <property type="entry name" value="Backbone structure of the membrane domain of e. Coli histidine kinase receptor kdpd"/>
    <property type="match status" value="1"/>
</dbReference>
<dbReference type="InterPro" id="IPR004358">
    <property type="entry name" value="Sig_transdc_His_kin-like_C"/>
</dbReference>
<dbReference type="InterPro" id="IPR005467">
    <property type="entry name" value="His_kinase_dom"/>
</dbReference>
<evidence type="ECO:0000256" key="13">
    <source>
        <dbReference type="SAM" id="Phobius"/>
    </source>
</evidence>
<evidence type="ECO:0000256" key="7">
    <source>
        <dbReference type="ARBA" id="ARBA00022741"/>
    </source>
</evidence>
<dbReference type="EC" id="2.7.13.3" evidence="3"/>
<comment type="catalytic activity">
    <reaction evidence="1">
        <text>ATP + protein L-histidine = ADP + protein N-phospho-L-histidine.</text>
        <dbReference type="EC" id="2.7.13.3"/>
    </reaction>
</comment>
<dbReference type="Proteomes" id="UP001410394">
    <property type="component" value="Unassembled WGS sequence"/>
</dbReference>
<evidence type="ECO:0000256" key="1">
    <source>
        <dbReference type="ARBA" id="ARBA00000085"/>
    </source>
</evidence>
<evidence type="ECO:0000313" key="15">
    <source>
        <dbReference type="EMBL" id="MEN3069146.1"/>
    </source>
</evidence>
<sequence length="897" mass="96737">MAGPLERPDPDKLLAELAREQSARGRLKIFFGACAGVGKTYAMLSAARQAQGEGVRVLIGLVETHGRAETAALLDGLPVLPRRQIPYHGKLLGEFDLDAALAARPQLIVVDELAHTNLDGSRHRKRWQDVEELLAAGIDVYSALNVQHLESLNDVVGGITGIRVQETLPDQVFEAADEVALVDLPPAELQARLKAGKVYMPEAAERAARNFFRTGNLIALRELALRRTADRVDAQMRAYRADRSIDAVWQTQERLIVCIGPGAGNETLVRVAARMASRLQAEWIALSVETPEMSAESAMRRARRQRALKLAASLGAETCTLAAPEAGAALIRFARDRNAGKLVLGRARRNALQRLWRPSLLDRVSSLPHELEVVVVGLPEEEAPVAEPAVRRPSLVWQSYVWALLACALTTALAALLLSVFDLANVVMLFLLAVVAVALRFGRGPGAFAAFVSVLAFDFFFVPPRLSFSVGDTQYLFTFALMLAVALLIGQLAAKLKFEAISAAAREQRSRAQSELLQALSAALSSEQIIDIAQQRLSGMFGASVVLLLPDSQGCVRDPHVPVDSTQAGGFADLAVAQWVFDHDQAAGLGTATLPAARAHYQPLRAPMRTRGVLGVLPAEGQAVWLDEPEQLRQLESCAAQIAQALERVHYIEVAQDALLDMESERLRNSLLSAISHDLRTPLTGLIGSAETLAAKPDWPLDARSQILSIRDTARRLVELVTNLLDMARLQSGRVSLRRDWCAIEEVVGTALRQLGEALAGHVVRTELAADLPLCEFDPVLIERVLVNLLDNAARHTPPGTQITLRAACVGAALQVSLEDNGPGLPAGAEERLFAKFERGHSESAQPGAGLGLAICRAIVQAHGGHIHAERAASGGARFVFSLPLGQAPFTDPAELA</sequence>
<evidence type="ECO:0000259" key="14">
    <source>
        <dbReference type="PROSITE" id="PS50109"/>
    </source>
</evidence>
<accession>A0ABU9Z007</accession>
<evidence type="ECO:0000256" key="10">
    <source>
        <dbReference type="ARBA" id="ARBA00022989"/>
    </source>
</evidence>
<dbReference type="CDD" id="cd00075">
    <property type="entry name" value="HATPase"/>
    <property type="match status" value="1"/>
</dbReference>
<dbReference type="Pfam" id="PF02518">
    <property type="entry name" value="HATPase_c"/>
    <property type="match status" value="1"/>
</dbReference>
<feature type="transmembrane region" description="Helical" evidence="13">
    <location>
        <begin position="400"/>
        <end position="418"/>
    </location>
</feature>
<dbReference type="SUPFAM" id="SSF52540">
    <property type="entry name" value="P-loop containing nucleoside triphosphate hydrolases"/>
    <property type="match status" value="1"/>
</dbReference>
<keyword evidence="11" id="KW-0902">Two-component regulatory system</keyword>
<dbReference type="GO" id="GO:0016301">
    <property type="term" value="F:kinase activity"/>
    <property type="evidence" value="ECO:0007669"/>
    <property type="project" value="UniProtKB-KW"/>
</dbReference>
<dbReference type="InterPro" id="IPR027417">
    <property type="entry name" value="P-loop_NTPase"/>
</dbReference>
<keyword evidence="4" id="KW-0597">Phosphoprotein</keyword>
<dbReference type="InterPro" id="IPR025201">
    <property type="entry name" value="KdpD_TM"/>
</dbReference>
<dbReference type="EMBL" id="JBDIVE010000005">
    <property type="protein sequence ID" value="MEN3069146.1"/>
    <property type="molecule type" value="Genomic_DNA"/>
</dbReference>
<dbReference type="SMART" id="SM00388">
    <property type="entry name" value="HisKA"/>
    <property type="match status" value="1"/>
</dbReference>
<evidence type="ECO:0000256" key="11">
    <source>
        <dbReference type="ARBA" id="ARBA00023012"/>
    </source>
</evidence>
<dbReference type="Pfam" id="PF13493">
    <property type="entry name" value="DUF4118"/>
    <property type="match status" value="1"/>
</dbReference>
<evidence type="ECO:0000256" key="3">
    <source>
        <dbReference type="ARBA" id="ARBA00012438"/>
    </source>
</evidence>
<evidence type="ECO:0000256" key="9">
    <source>
        <dbReference type="ARBA" id="ARBA00022840"/>
    </source>
</evidence>
<dbReference type="Gene3D" id="3.40.50.300">
    <property type="entry name" value="P-loop containing nucleotide triphosphate hydrolases"/>
    <property type="match status" value="1"/>
</dbReference>
<dbReference type="InterPro" id="IPR003594">
    <property type="entry name" value="HATPase_dom"/>
</dbReference>
<feature type="transmembrane region" description="Helical" evidence="13">
    <location>
        <begin position="423"/>
        <end position="441"/>
    </location>
</feature>
<gene>
    <name evidence="15" type="ORF">ABDB84_11715</name>
</gene>
<dbReference type="PANTHER" id="PTHR45569:SF1">
    <property type="entry name" value="SENSOR PROTEIN KDPD"/>
    <property type="match status" value="1"/>
</dbReference>
<keyword evidence="16" id="KW-1185">Reference proteome</keyword>
<dbReference type="SUPFAM" id="SSF55874">
    <property type="entry name" value="ATPase domain of HSP90 chaperone/DNA topoisomerase II/histidine kinase"/>
    <property type="match status" value="1"/>
</dbReference>
<evidence type="ECO:0000256" key="5">
    <source>
        <dbReference type="ARBA" id="ARBA00022679"/>
    </source>
</evidence>
<dbReference type="SUPFAM" id="SSF55781">
    <property type="entry name" value="GAF domain-like"/>
    <property type="match status" value="1"/>
</dbReference>
<dbReference type="RefSeq" id="WP_345919913.1">
    <property type="nucleotide sequence ID" value="NZ_JBDIVE010000005.1"/>
</dbReference>
<dbReference type="InterPro" id="IPR029016">
    <property type="entry name" value="GAF-like_dom_sf"/>
</dbReference>
<keyword evidence="6 13" id="KW-0812">Transmembrane</keyword>
<name>A0ABU9Z007_9RHOO</name>
<dbReference type="PANTHER" id="PTHR45569">
    <property type="entry name" value="SENSOR PROTEIN KDPD"/>
    <property type="match status" value="1"/>
</dbReference>
<dbReference type="InterPro" id="IPR003661">
    <property type="entry name" value="HisK_dim/P_dom"/>
</dbReference>
<comment type="subcellular location">
    <subcellularLocation>
        <location evidence="2">Membrane</location>
        <topology evidence="2">Multi-pass membrane protein</topology>
    </subcellularLocation>
</comment>
<dbReference type="CDD" id="cd00082">
    <property type="entry name" value="HisKA"/>
    <property type="match status" value="1"/>
</dbReference>
<feature type="transmembrane region" description="Helical" evidence="13">
    <location>
        <begin position="447"/>
        <end position="463"/>
    </location>
</feature>
<dbReference type="PRINTS" id="PR00344">
    <property type="entry name" value="BCTRLSENSOR"/>
</dbReference>
<dbReference type="InterPro" id="IPR014729">
    <property type="entry name" value="Rossmann-like_a/b/a_fold"/>
</dbReference>
<reference evidence="15 16" key="1">
    <citation type="journal article" date="2018" name="Int. J. Syst. Evol. Microbiol.">
        <title>Uliginosibacterium sediminicola sp. nov., isolated from freshwater sediment.</title>
        <authorList>
            <person name="Hwang W.M."/>
            <person name="Kim S.M."/>
            <person name="Kang K."/>
            <person name="Ahn T.Y."/>
        </authorList>
    </citation>
    <scope>NUCLEOTIDE SEQUENCE [LARGE SCALE GENOMIC DNA]</scope>
    <source>
        <strain evidence="15 16">M1-21</strain>
    </source>
</reference>
<dbReference type="Gene3D" id="3.40.50.620">
    <property type="entry name" value="HUPs"/>
    <property type="match status" value="1"/>
</dbReference>
<comment type="caution">
    <text evidence="15">The sequence shown here is derived from an EMBL/GenBank/DDBJ whole genome shotgun (WGS) entry which is preliminary data.</text>
</comment>
<evidence type="ECO:0000256" key="2">
    <source>
        <dbReference type="ARBA" id="ARBA00004141"/>
    </source>
</evidence>
<dbReference type="SUPFAM" id="SSF47384">
    <property type="entry name" value="Homodimeric domain of signal transducing histidine kinase"/>
    <property type="match status" value="1"/>
</dbReference>
<keyword evidence="12 13" id="KW-0472">Membrane</keyword>
<organism evidence="15 16">
    <name type="scientific">Uliginosibacterium sediminicola</name>
    <dbReference type="NCBI Taxonomy" id="2024550"/>
    <lineage>
        <taxon>Bacteria</taxon>
        <taxon>Pseudomonadati</taxon>
        <taxon>Pseudomonadota</taxon>
        <taxon>Betaproteobacteria</taxon>
        <taxon>Rhodocyclales</taxon>
        <taxon>Zoogloeaceae</taxon>
        <taxon>Uliginosibacterium</taxon>
    </lineage>
</organism>
<evidence type="ECO:0000256" key="8">
    <source>
        <dbReference type="ARBA" id="ARBA00022777"/>
    </source>
</evidence>
<keyword evidence="7" id="KW-0547">Nucleotide-binding</keyword>
<dbReference type="PROSITE" id="PS50109">
    <property type="entry name" value="HIS_KIN"/>
    <property type="match status" value="1"/>
</dbReference>
<dbReference type="Pfam" id="PF13492">
    <property type="entry name" value="GAF_3"/>
    <property type="match status" value="1"/>
</dbReference>
<evidence type="ECO:0000256" key="12">
    <source>
        <dbReference type="ARBA" id="ARBA00023136"/>
    </source>
</evidence>
<dbReference type="Gene3D" id="1.10.287.130">
    <property type="match status" value="1"/>
</dbReference>
<keyword evidence="8 15" id="KW-0418">Kinase</keyword>
<dbReference type="Gene3D" id="3.30.450.40">
    <property type="match status" value="1"/>
</dbReference>
<keyword evidence="5" id="KW-0808">Transferase</keyword>
<protein>
    <recommendedName>
        <fullName evidence="3">histidine kinase</fullName>
        <ecNumber evidence="3">2.7.13.3</ecNumber>
    </recommendedName>
</protein>
<dbReference type="InterPro" id="IPR052023">
    <property type="entry name" value="Histidine_kinase_KdpD"/>
</dbReference>
<keyword evidence="10 13" id="KW-1133">Transmembrane helix</keyword>
<proteinExistence type="predicted"/>
<dbReference type="Gene3D" id="3.30.565.10">
    <property type="entry name" value="Histidine kinase-like ATPase, C-terminal domain"/>
    <property type="match status" value="1"/>
</dbReference>
<evidence type="ECO:0000256" key="6">
    <source>
        <dbReference type="ARBA" id="ARBA00022692"/>
    </source>
</evidence>
<evidence type="ECO:0000313" key="16">
    <source>
        <dbReference type="Proteomes" id="UP001410394"/>
    </source>
</evidence>
<dbReference type="SMART" id="SM00387">
    <property type="entry name" value="HATPase_c"/>
    <property type="match status" value="1"/>
</dbReference>
<dbReference type="InterPro" id="IPR036097">
    <property type="entry name" value="HisK_dim/P_sf"/>
</dbReference>
<evidence type="ECO:0000256" key="4">
    <source>
        <dbReference type="ARBA" id="ARBA00022553"/>
    </source>
</evidence>
<dbReference type="InterPro" id="IPR003018">
    <property type="entry name" value="GAF"/>
</dbReference>
<dbReference type="Pfam" id="PF02702">
    <property type="entry name" value="KdpD"/>
    <property type="match status" value="1"/>
</dbReference>
<dbReference type="InterPro" id="IPR038318">
    <property type="entry name" value="KdpD_sf"/>
</dbReference>
<dbReference type="SUPFAM" id="SSF52402">
    <property type="entry name" value="Adenine nucleotide alpha hydrolases-like"/>
    <property type="match status" value="1"/>
</dbReference>
<dbReference type="InterPro" id="IPR003852">
    <property type="entry name" value="Sig_transdc_His_kinase_KdpD_N"/>
</dbReference>
<dbReference type="InterPro" id="IPR036890">
    <property type="entry name" value="HATPase_C_sf"/>
</dbReference>
<dbReference type="Pfam" id="PF00512">
    <property type="entry name" value="HisKA"/>
    <property type="match status" value="1"/>
</dbReference>
<feature type="transmembrane region" description="Helical" evidence="13">
    <location>
        <begin position="475"/>
        <end position="494"/>
    </location>
</feature>
<keyword evidence="9" id="KW-0067">ATP-binding</keyword>
<feature type="domain" description="Histidine kinase" evidence="14">
    <location>
        <begin position="674"/>
        <end position="887"/>
    </location>
</feature>